<protein>
    <submittedName>
        <fullName evidence="2">Afadin isoform X2</fullName>
    </submittedName>
</protein>
<accession>A0AC58MA29</accession>
<dbReference type="RefSeq" id="XP_073926259.1">
    <property type="nucleotide sequence ID" value="XM_074070158.1"/>
</dbReference>
<evidence type="ECO:0000313" key="2">
    <source>
        <dbReference type="RefSeq" id="XP_073926259.1"/>
    </source>
</evidence>
<organism evidence="1 2">
    <name type="scientific">Castor canadensis</name>
    <name type="common">American beaver</name>
    <dbReference type="NCBI Taxonomy" id="51338"/>
    <lineage>
        <taxon>Eukaryota</taxon>
        <taxon>Metazoa</taxon>
        <taxon>Chordata</taxon>
        <taxon>Craniata</taxon>
        <taxon>Vertebrata</taxon>
        <taxon>Euteleostomi</taxon>
        <taxon>Mammalia</taxon>
        <taxon>Eutheria</taxon>
        <taxon>Euarchontoglires</taxon>
        <taxon>Glires</taxon>
        <taxon>Rodentia</taxon>
        <taxon>Castorimorpha</taxon>
        <taxon>Castoridae</taxon>
        <taxon>Castor</taxon>
    </lineage>
</organism>
<name>A0AC58MA29_CASCN</name>
<reference evidence="2" key="1">
    <citation type="submission" date="2025-08" db="UniProtKB">
        <authorList>
            <consortium name="RefSeq"/>
        </authorList>
    </citation>
    <scope>IDENTIFICATION</scope>
</reference>
<keyword evidence="1" id="KW-1185">Reference proteome</keyword>
<proteinExistence type="predicted"/>
<evidence type="ECO:0000313" key="1">
    <source>
        <dbReference type="Proteomes" id="UP001732720"/>
    </source>
</evidence>
<gene>
    <name evidence="2" type="primary">Afdn</name>
</gene>
<sequence length="1951" mass="220520">MSAGGRDEERRKLADIIHHWNANRLDLFEISQPTEDLEFHGVMRFYFQDKAAGNFATKCIRVSSTATTQDVIETLAEKFRPDMRMLSSPKYSLYEVHVSGEERRLDMDEKPLVVQLNWNKDDREGRFVLKNENDAIPAKAQSNGPEKQEKEGVIQNFKRTLSKKEKKEKKKKEKEALRQASDKEDRPSQGDDNENSRLAAEVYKDMPETSFTRTISNPEVVMKRRRQQKLEKRMQEFRSSDGRPDSGGTLRIYADSLKPNIPYKTILLSTTDPADFAVAEALEKYGLEKENPKDFCIARVMLPPGAQHSDERGAKEVILDDDECPLQIFREWPSDKGVLVFQLKRRPPDYIPKKSKKAVEGKLLKGKEKADGAGYGSALPPEKLPYLVELSPGRRNHFAYYSYHTYEDGSDSRDKPKLYRLQLSVTEVGTEKFDDNSIQLFGPGIQPHHCDLTNMDGVVTVTPRSMDAETCVDGQRISETTMLQSGMKVQFGSSHVFKFVDPSQDHALAKRSVDGGLMVKGQRHKSGTVQETTFDLGGDIHSGTALPSSRSTTRLDSDRVSSASSTAERGMVKPMIRVDQQQDYRRQESRTQETAGPELILPASIEFRESSEDSFLSAIINYTNSSTVHFKLSPTYALYMACRYVLSSQHRPDISPTERTHKVIAVVNKMVSMMEGVIQEVDQVDQKQKNIAGALAFWMANASELLNFIKQDRDLSRITLDAQDILAHLVQMAFKYLVHCLQSELNNCMPAFLDDPEENSLQRPKIDDVLHTLTGAMSLLRRCRVNAALTIQLFSQLFHFINMWLFNRLVTDPDSGLCSHYWGAIVRQQLGHIEAWAEKQGLELAADCHLSRIVQATTLLTMDKYAPDDIPNINSTCFKLNSLQLQALLQNYHCAPDEPFIPTELIENVVAVAENTADELARSDGRDVQLEEDPDLQLPFLLPEDGYSCDVVRNIPNGLQEFLDPLCQRGFCRLIPHARSPGTWTIHFEGADNESHLVRENTELAQPLRKEPEVITVTLKKQNGMGLSIVAAKRICHVCGTEGRPSKRKQDLPHVCTLQDSTVQGAGQDKLGIYVKSVVKGGAADVDGRLAAGDQLLSVDGRSLVGLSQERAAELMTRTSSVVTLEVAKQGAIYHGLATLLNQPSPMMQRISDRRGSGKPRPKSEGFELYSNSAQNGSPDSPQLPWAEYSEPKKLPGDDRLTRNRADHRSSPNVANQPPSPVGKSTYASGTAAKITSVSTGNLCTEEQTPPPRPEAYPIPTQTYTREYFTFPASKSQDRMAPPQNQWPNYEDKPHIPTDSHSSIAIQRVTRSQEELRDENAYQFERHRAEATMDRKSDSDMWINQSSSVESSTSSQEHLNHSSKSVTPASTLTKSGPGRWKTPAAVPPTPVAVSQPIRTDLPPPPPPPPVHYPSDFDGISMDLPLPPPPTSQVGPQSAQVAAAERKKREEHQRWYEKEKARLEEERERKRREQERKLGQMRTQSLNPPPFSPLATQQLKPEKPSTLQRPQETVIRELQPQQQPRTIERRDLQYITISKEELSSGDSLSPDPWKRDAREKLEKQQQRHIVDMLSREIHELQSKADRSAEESDRLRKLMLEWQFQKRLQEATQKDEDDEEEEDDDVDTMLIMQRLEAERRARQTAMPAISVLDLLQDEERRRQQQLEEIRKREAEDRSRQEEERRRQEEERVKRDAEEKRRQEEGYYSRLEAERRRQHEEAARRLLEPEEPGLCRPPLPRDYEPPSPSPAPSAPPPPPQRNTSYLKTQVLSPDSLFTAKFVAYNEEEEEEEEDCGPAGQDKYSSMRKSHGDLPPATLRPQQIPCQPRPASDGIFLSNSFQPPSATANSTAPIHRAGQPPSPPNKPRFCPRGHYKGPHSYLGSAGTVTGAHDVPRDPREKRTRSQDADVPGSTGAPENLTFKERQRLFSQGQDVSDKVKASRKLTELENELNTK</sequence>
<dbReference type="Proteomes" id="UP001732720">
    <property type="component" value="Chromosome 1"/>
</dbReference>